<reference evidence="1" key="1">
    <citation type="submission" date="2023-07" db="EMBL/GenBank/DDBJ databases">
        <title>draft genome sequence of fig (Ficus carica).</title>
        <authorList>
            <person name="Takahashi T."/>
            <person name="Nishimura K."/>
        </authorList>
    </citation>
    <scope>NUCLEOTIDE SEQUENCE</scope>
</reference>
<protein>
    <submittedName>
        <fullName evidence="1">Uncharacterized protein</fullName>
    </submittedName>
</protein>
<comment type="caution">
    <text evidence="1">The sequence shown here is derived from an EMBL/GenBank/DDBJ whole genome shotgun (WGS) entry which is preliminary data.</text>
</comment>
<evidence type="ECO:0000313" key="2">
    <source>
        <dbReference type="Proteomes" id="UP001187192"/>
    </source>
</evidence>
<feature type="non-terminal residue" evidence="1">
    <location>
        <position position="36"/>
    </location>
</feature>
<name>A0AA88J1E1_FICCA</name>
<accession>A0AA88J1E1</accession>
<dbReference type="Proteomes" id="UP001187192">
    <property type="component" value="Unassembled WGS sequence"/>
</dbReference>
<keyword evidence="2" id="KW-1185">Reference proteome</keyword>
<gene>
    <name evidence="1" type="ORF">TIFTF001_029319</name>
</gene>
<proteinExistence type="predicted"/>
<sequence>MCMRRCSKLRVHGGCTRGRLLGKMDLISELRRSGSF</sequence>
<organism evidence="1 2">
    <name type="scientific">Ficus carica</name>
    <name type="common">Common fig</name>
    <dbReference type="NCBI Taxonomy" id="3494"/>
    <lineage>
        <taxon>Eukaryota</taxon>
        <taxon>Viridiplantae</taxon>
        <taxon>Streptophyta</taxon>
        <taxon>Embryophyta</taxon>
        <taxon>Tracheophyta</taxon>
        <taxon>Spermatophyta</taxon>
        <taxon>Magnoliopsida</taxon>
        <taxon>eudicotyledons</taxon>
        <taxon>Gunneridae</taxon>
        <taxon>Pentapetalae</taxon>
        <taxon>rosids</taxon>
        <taxon>fabids</taxon>
        <taxon>Rosales</taxon>
        <taxon>Moraceae</taxon>
        <taxon>Ficeae</taxon>
        <taxon>Ficus</taxon>
    </lineage>
</organism>
<dbReference type="AlphaFoldDB" id="A0AA88J1E1"/>
<evidence type="ECO:0000313" key="1">
    <source>
        <dbReference type="EMBL" id="GMN60229.1"/>
    </source>
</evidence>
<dbReference type="EMBL" id="BTGU01000096">
    <property type="protein sequence ID" value="GMN60229.1"/>
    <property type="molecule type" value="Genomic_DNA"/>
</dbReference>